<dbReference type="Gene3D" id="3.90.1310.10">
    <property type="entry name" value="Penicillin-binding protein 2a (Domain 2)"/>
    <property type="match status" value="1"/>
</dbReference>
<evidence type="ECO:0000259" key="1">
    <source>
        <dbReference type="Pfam" id="PF00905"/>
    </source>
</evidence>
<dbReference type="RefSeq" id="WP_094690152.1">
    <property type="nucleotide sequence ID" value="NZ_JACBYZ010000001.1"/>
</dbReference>
<evidence type="ECO:0000313" key="4">
    <source>
        <dbReference type="Proteomes" id="UP000228976"/>
    </source>
</evidence>
<dbReference type="Pfam" id="PF21922">
    <property type="entry name" value="PBP_dimer_2"/>
    <property type="match status" value="1"/>
</dbReference>
<protein>
    <submittedName>
        <fullName evidence="3">Penicillin-binding protein</fullName>
    </submittedName>
</protein>
<dbReference type="PANTHER" id="PTHR30627">
    <property type="entry name" value="PEPTIDOGLYCAN D,D-TRANSPEPTIDASE"/>
    <property type="match status" value="1"/>
</dbReference>
<gene>
    <name evidence="3" type="ORF">AEAE_1061</name>
</gene>
<dbReference type="Pfam" id="PF00905">
    <property type="entry name" value="Transpeptidase"/>
    <property type="match status" value="1"/>
</dbReference>
<reference evidence="3 4" key="1">
    <citation type="journal article" date="2017" name="BMC Genomics">
        <title>Comparative genomic and phylogenomic analyses of the Bifidobacteriaceae family.</title>
        <authorList>
            <person name="Lugli G.A."/>
            <person name="Milani C."/>
            <person name="Turroni F."/>
            <person name="Duranti S."/>
            <person name="Mancabelli L."/>
            <person name="Mangifesta M."/>
            <person name="Ferrario C."/>
            <person name="Modesto M."/>
            <person name="Mattarelli P."/>
            <person name="Jiri K."/>
            <person name="van Sinderen D."/>
            <person name="Ventura M."/>
        </authorList>
    </citation>
    <scope>NUCLEOTIDE SEQUENCE [LARGE SCALE GENOMIC DNA]</scope>
    <source>
        <strain evidence="3 4">LMG 21773</strain>
    </source>
</reference>
<accession>A0A261F848</accession>
<name>A0A261F848_9BIFI</name>
<dbReference type="GO" id="GO:0005886">
    <property type="term" value="C:plasma membrane"/>
    <property type="evidence" value="ECO:0007669"/>
    <property type="project" value="TreeGrafter"/>
</dbReference>
<dbReference type="AlphaFoldDB" id="A0A261F848"/>
<dbReference type="SUPFAM" id="SSF56601">
    <property type="entry name" value="beta-lactamase/transpeptidase-like"/>
    <property type="match status" value="1"/>
</dbReference>
<dbReference type="InterPro" id="IPR054120">
    <property type="entry name" value="PBPA_dimer"/>
</dbReference>
<dbReference type="EMBL" id="MWWU01000003">
    <property type="protein sequence ID" value="OZG55264.1"/>
    <property type="molecule type" value="Genomic_DNA"/>
</dbReference>
<dbReference type="OrthoDB" id="9766847at2"/>
<dbReference type="InterPro" id="IPR012338">
    <property type="entry name" value="Beta-lactam/transpept-like"/>
</dbReference>
<keyword evidence="4" id="KW-1185">Reference proteome</keyword>
<dbReference type="Proteomes" id="UP000228976">
    <property type="component" value="Unassembled WGS sequence"/>
</dbReference>
<dbReference type="PANTHER" id="PTHR30627:SF24">
    <property type="entry name" value="PENICILLIN-BINDING PROTEIN 4B"/>
    <property type="match status" value="1"/>
</dbReference>
<comment type="caution">
    <text evidence="3">The sequence shown here is derived from an EMBL/GenBank/DDBJ whole genome shotgun (WGS) entry which is preliminary data.</text>
</comment>
<evidence type="ECO:0000259" key="2">
    <source>
        <dbReference type="Pfam" id="PF21922"/>
    </source>
</evidence>
<dbReference type="GO" id="GO:0071972">
    <property type="term" value="F:peptidoglycan L,D-transpeptidase activity"/>
    <property type="evidence" value="ECO:0007669"/>
    <property type="project" value="TreeGrafter"/>
</dbReference>
<sequence>MNRSLHQLFIAVIALFLVLVVSTSSFMVFRADELNADARNTRALYHEFAVPRGAITASDGTILAQSVPSKDAFQYQRQYPQPELYAPITGYFSVVSRAGKGIESSENSLLTGETDSLWLQKLKSAFTGQANQGATIETSINTKLQNLAYQSLQGKTGAVVAIEPSTGRILAMASMPSYNPNDLATHDTKAAAQNYSNLASVSPSPLNNNAMLQVGAPGSMFKIIVSAAAFESGEYNPDSVIPAPLEWTLPGTNYKLTNAETWMYRADGKMPMREAFAWSSNTAFAQLGVKLGYDKVNEIATKLGFGTQISIDRGPGSNAYQSVKSQFPKPVSDDKLALQSIGQGDTVATPLQMAMVSAAVANSGTLMRPTLVDTVRSSDLSVISQTSPSILSHPFSSDTASKLNEMMQGMITTAWPALQIPGVKVAAKTGTAQSGTRNQFVSGWITGFAPADNPKIAVCVWLQDIPSLAGDTSGPIMKSLMEAYLK</sequence>
<feature type="domain" description="Penicillin-binding protein transpeptidase" evidence="1">
    <location>
        <begin position="157"/>
        <end position="482"/>
    </location>
</feature>
<dbReference type="InterPro" id="IPR001460">
    <property type="entry name" value="PCN-bd_Tpept"/>
</dbReference>
<dbReference type="InterPro" id="IPR050515">
    <property type="entry name" value="Beta-lactam/transpept"/>
</dbReference>
<proteinExistence type="predicted"/>
<dbReference type="Gene3D" id="3.40.710.10">
    <property type="entry name" value="DD-peptidase/beta-lactamase superfamily"/>
    <property type="match status" value="1"/>
</dbReference>
<evidence type="ECO:0000313" key="3">
    <source>
        <dbReference type="EMBL" id="OZG55264.1"/>
    </source>
</evidence>
<organism evidence="3 4">
    <name type="scientific">Aeriscardovia aeriphila</name>
    <dbReference type="NCBI Taxonomy" id="218139"/>
    <lineage>
        <taxon>Bacteria</taxon>
        <taxon>Bacillati</taxon>
        <taxon>Actinomycetota</taxon>
        <taxon>Actinomycetes</taxon>
        <taxon>Bifidobacteriales</taxon>
        <taxon>Bifidobacteriaceae</taxon>
        <taxon>Aeriscardovia</taxon>
    </lineage>
</organism>
<feature type="domain" description="Penicillin binding protein A dimerisation" evidence="2">
    <location>
        <begin position="52"/>
        <end position="136"/>
    </location>
</feature>
<dbReference type="GO" id="GO:0008658">
    <property type="term" value="F:penicillin binding"/>
    <property type="evidence" value="ECO:0007669"/>
    <property type="project" value="InterPro"/>
</dbReference>
<dbReference type="GO" id="GO:0071555">
    <property type="term" value="P:cell wall organization"/>
    <property type="evidence" value="ECO:0007669"/>
    <property type="project" value="TreeGrafter"/>
</dbReference>